<protein>
    <submittedName>
        <fullName evidence="1">TPR repeat-containing protein</fullName>
    </submittedName>
</protein>
<dbReference type="Gene3D" id="1.25.40.10">
    <property type="entry name" value="Tetratricopeptide repeat domain"/>
    <property type="match status" value="1"/>
</dbReference>
<gene>
    <name evidence="1" type="ORF">SAMN04488116_3276</name>
</gene>
<dbReference type="Proteomes" id="UP000184532">
    <property type="component" value="Unassembled WGS sequence"/>
</dbReference>
<sequence>MGQLKLTLRIFGSLVVLSIGQLTAQLKYPKASPASVVEQAVGLSKVTVHYSRPAVRGRSIFGDLVPYGRIWRVGANESTKITLDTAMEVSGKALPKGTYALYAFPESDEWEIAFHNNLSHWGDGRKNYKPEEDLFRISVQPEKIGGHQENFLITFDAISHNSAQMKLIWANTQVVIPFKVDTHAQMEKEISKKLEESPTAQTYYEAARYLQEQNEDPKRALGYLKKALELGGDTYYFHRVKSLVEAQLGDYRSAIASARKSLKIAANLEKDEFVRMNQKNIVKWEKLLEQK</sequence>
<accession>A0A1M5PMN9</accession>
<name>A0A1M5PMN9_9FLAO</name>
<evidence type="ECO:0000313" key="1">
    <source>
        <dbReference type="EMBL" id="SHH02839.1"/>
    </source>
</evidence>
<dbReference type="EMBL" id="FQWL01000008">
    <property type="protein sequence ID" value="SHH02839.1"/>
    <property type="molecule type" value="Genomic_DNA"/>
</dbReference>
<dbReference type="InterPro" id="IPR011990">
    <property type="entry name" value="TPR-like_helical_dom_sf"/>
</dbReference>
<keyword evidence="2" id="KW-1185">Reference proteome</keyword>
<dbReference type="InterPro" id="IPR021314">
    <property type="entry name" value="DUF2911"/>
</dbReference>
<dbReference type="Pfam" id="PF11138">
    <property type="entry name" value="DUF2911"/>
    <property type="match status" value="1"/>
</dbReference>
<dbReference type="SUPFAM" id="SSF48452">
    <property type="entry name" value="TPR-like"/>
    <property type="match status" value="1"/>
</dbReference>
<dbReference type="RefSeq" id="WP_073181721.1">
    <property type="nucleotide sequence ID" value="NZ_FQWL01000008.1"/>
</dbReference>
<dbReference type="OrthoDB" id="187854at2"/>
<evidence type="ECO:0000313" key="2">
    <source>
        <dbReference type="Proteomes" id="UP000184532"/>
    </source>
</evidence>
<organism evidence="1 2">
    <name type="scientific">Flagellimonas flava</name>
    <dbReference type="NCBI Taxonomy" id="570519"/>
    <lineage>
        <taxon>Bacteria</taxon>
        <taxon>Pseudomonadati</taxon>
        <taxon>Bacteroidota</taxon>
        <taxon>Flavobacteriia</taxon>
        <taxon>Flavobacteriales</taxon>
        <taxon>Flavobacteriaceae</taxon>
        <taxon>Flagellimonas</taxon>
    </lineage>
</organism>
<dbReference type="AlphaFoldDB" id="A0A1M5PMN9"/>
<dbReference type="STRING" id="570519.SAMN04488116_3276"/>
<reference evidence="2" key="1">
    <citation type="submission" date="2016-11" db="EMBL/GenBank/DDBJ databases">
        <authorList>
            <person name="Varghese N."/>
            <person name="Submissions S."/>
        </authorList>
    </citation>
    <scope>NUCLEOTIDE SEQUENCE [LARGE SCALE GENOMIC DNA]</scope>
    <source>
        <strain evidence="2">DSM 22638</strain>
    </source>
</reference>
<proteinExistence type="predicted"/>